<dbReference type="Gene3D" id="2.60.40.10">
    <property type="entry name" value="Immunoglobulins"/>
    <property type="match status" value="9"/>
</dbReference>
<name>A0A371YLH8_9GAMM</name>
<sequence length="2184" mass="234387">TYQFKAVVTDLAGNTATTAVQTVVVDNLIQISANTVADLSVSSDNVIRLQEPSKITDFVLSLKDLPSDLDVSTSVIQTEVLGKNYTFTYHAGTNEWVAQIPTADLWVDAPSAQLIVNLSFQDVAGNIQTQQITHEYFIDPQPDLPGITKAIANDQDGTTIEGFAYAGSTIEIFDSNSVLIATVGTDAAGNFEAHLPAGYQNQDLTLTATYNGYTSPPAVLSVVEVPILTVQHMSETGEITGLITSGSELIIYDTTGKVIETIQVTENSSAKLAQTGTVEFKAQLGNAIPEGETVVIVAKKNEISGYENAVLADYTAPQIDGQIEFDQYGTSISGKILDASNVSIDIYDANDQFLGHAATLVDGTFTVQLIAQVNEAEVLKVKLTDKNNNITETTIVAPNVAYPPQVTLVGKDNTIQGFAEDLSVVIVKDAHGNELGRMSVGDDDHSSVSAFSLVANRALIEGETLYLSIIDQHGVTSEDELVLVDWTAPEPATDLLFDQEGSVLTGTAEPWATIILQDEFGNVINTGSSNTVDEQGHFTIYTDLHDAQKINVIVVDANKNESVAASIIAPDYAKEPYIYKIAQDGTISGSAEALSTVIITDINGVEVATGVATNYGDFELVSKRPLIDGEELFAEITDIRGNQSQKSSAIVDYTAPPAITDLVLDPNGIDFTGIAEIGSWIEVLDKDNNVVGYGYTSYNSEQVEGNFRDYLLNGQELKFVVIDGAGNRSTEVIAHAHNDVIAPEPILDIVLDENGLNFTAKAEANSLVKVLDTNKQVIGSGEADKNGEVIGSFSNYYLNGQSLTFIVVDRAGNESVATHKSALIDAVAPEVATHLEFVEEGSVLKGIAEPNAMIKVLDSSGQLVDIWSNVVGADGGFIVSLGKHYLHNEEFKVVVVDYAGNESNPVTIKAPLDDVAPEALKDIVLNENGLNFTATAEANATIKVYDKDGIEIGQGSADEAGQVTGSFGQVYLDGEELHFVVLDRAENPSAETVINALLDNIAPLAATDLNLTEGYYGSILTGKAEPNATIKVYDQEGNELSVHWGTSSTINADGVFNLEFYNYLLKAQELSIVVVDAAGNISPEAKIIAPLDDIAPEALKDIVLNEDGRNFTATAEANTTIKVYDENGIEIGLGSTNETGQATGYFYNVYLNEEKLHFVVLDRAENSSAETVINALLDNIAPSAATDLNLTEGYYGSILTGKAEPNTTIKVYDQEGNELSVRWGSYNVNADGTFNLEFYDYLLKAQELSIVVVDAAGNTSPEAKIIAPLDDVAPEALKDIVLNENGQEFTATAEANSTIKVYDKDGIEIGQGFTNETGQVAGSLNQVYLHGEELHFVVLDRAKNPSPETVVTALVDDVPPNKVEQLVLDTENNIISGQSEENILIEVLDPYNQLVHSVNTNSDGDFSSYFYFNLSKYQGEDLRVVAVDRAGNRSEEAVVNIPLVENGLAAATDVKINELGNTITGNAEVGKSIEVIDSSTGQVIAQSYINEAAFTVELNGYYLQGQSLHVRVYDGSQYSQVTEIAAPLDNVAPVVQDFNISEDGYITATTEKNSTLKIVDQDGDVLNLWLQADENGQINQYIGQVVLPSEVLTITAIDLAKNESEAVTYIVQASTQAPAAPSNIVLTENGLTLTGQADASTQIVVYEKNGNMVASGYSGEYGQFAIQFNQPYISGQVLRVVAYNNYPSNYTEITAPVDTIAPEAPSDLAIDLEQQFQYITGQTEAFAKVEAFNDKGESLGYTAQADVDGKFSLYVAGLSGSGYWNGETIQVQVTDANGNKSPMTSVTAPIDHLAPSVATELKLNEGTLTGISEPWSSIRIEYISGEHTQNTYTVIADQEGNFLLGLSANVVDVTFTVIDRAGNESQAITLATAELAENYSKTPVVKEIQVDNTTGQFTGDATPNSQIIVRDSDGNQIGDGRSNAQGQITGSLGGYTALDQEVHFVAISSANVESTQYTLSVSYVYVHPVPNAVTDLSLDETGYLIGNAEAQREIRVEDGQGNVIALVSNENDGSFKIDLGGYQGIVNVIAAHTEYGESVAVSLDTNDFVLMPTHEAESRAQDDIFVGYLNESDNVIFKVLEESTATGGNGLDTWTNFHVGDTSNDTAADKINLSELFVDDTATWNDLNSVLDHILVEFDEANNNTVISIDRDGSGTNYEMTQLLILENVNTTLDDLLNNQQIVY</sequence>
<feature type="domain" description="Bacterial Ig" evidence="1">
    <location>
        <begin position="1002"/>
        <end position="1090"/>
    </location>
</feature>
<feature type="non-terminal residue" evidence="2">
    <location>
        <position position="1"/>
    </location>
</feature>
<feature type="domain" description="Bacterial Ig" evidence="1">
    <location>
        <begin position="916"/>
        <end position="996"/>
    </location>
</feature>
<comment type="caution">
    <text evidence="2">The sequence shown here is derived from an EMBL/GenBank/DDBJ whole genome shotgun (WGS) entry which is preliminary data.</text>
</comment>
<gene>
    <name evidence="2" type="ORF">C9E89_017310</name>
</gene>
<feature type="domain" description="Bacterial Ig" evidence="1">
    <location>
        <begin position="488"/>
        <end position="571"/>
    </location>
</feature>
<evidence type="ECO:0000259" key="1">
    <source>
        <dbReference type="Pfam" id="PF17936"/>
    </source>
</evidence>
<evidence type="ECO:0000313" key="3">
    <source>
        <dbReference type="Proteomes" id="UP000240957"/>
    </source>
</evidence>
<dbReference type="NCBIfam" id="TIGR03661">
    <property type="entry name" value="T1SS_VCA0849"/>
    <property type="match status" value="1"/>
</dbReference>
<dbReference type="Pfam" id="PF17936">
    <property type="entry name" value="Big_6"/>
    <property type="match status" value="16"/>
</dbReference>
<reference evidence="2 3" key="1">
    <citation type="submission" date="2018-08" db="EMBL/GenBank/DDBJ databases">
        <title>The draft genome of Acinetobacter sichuanensis strain WCHAc060041.</title>
        <authorList>
            <person name="Qin J."/>
            <person name="Feng Y."/>
            <person name="Zong Z."/>
        </authorList>
    </citation>
    <scope>NUCLEOTIDE SEQUENCE [LARGE SCALE GENOMIC DNA]</scope>
    <source>
        <strain evidence="2 3">WCHAc060041</strain>
    </source>
</reference>
<feature type="domain" description="Bacterial Ig" evidence="1">
    <location>
        <begin position="1273"/>
        <end position="1353"/>
    </location>
</feature>
<feature type="domain" description="Bacterial Ig" evidence="1">
    <location>
        <begin position="742"/>
        <end position="819"/>
    </location>
</feature>
<feature type="domain" description="Bacterial Ig" evidence="1">
    <location>
        <begin position="655"/>
        <end position="733"/>
    </location>
</feature>
<dbReference type="InterPro" id="IPR013783">
    <property type="entry name" value="Ig-like_fold"/>
</dbReference>
<proteinExistence type="predicted"/>
<dbReference type="OrthoDB" id="8481600at2"/>
<feature type="domain" description="Bacterial Ig" evidence="1">
    <location>
        <begin position="576"/>
        <end position="649"/>
    </location>
</feature>
<dbReference type="EMBL" id="PYIX02000037">
    <property type="protein sequence ID" value="RFC82315.1"/>
    <property type="molecule type" value="Genomic_DNA"/>
</dbReference>
<evidence type="ECO:0000313" key="2">
    <source>
        <dbReference type="EMBL" id="RFC82315.1"/>
    </source>
</evidence>
<protein>
    <submittedName>
        <fullName evidence="2">Type I secretion C-terminal target domain-containing protein</fullName>
    </submittedName>
</protein>
<feature type="domain" description="Bacterial Ig" evidence="1">
    <location>
        <begin position="1360"/>
        <end position="1441"/>
    </location>
</feature>
<accession>A0A371YLH8</accession>
<feature type="domain" description="Bacterial Ig" evidence="1">
    <location>
        <begin position="152"/>
        <end position="222"/>
    </location>
</feature>
<feature type="domain" description="Bacterial Ig" evidence="1">
    <location>
        <begin position="1095"/>
        <end position="1175"/>
    </location>
</feature>
<dbReference type="InterPro" id="IPR041498">
    <property type="entry name" value="Big_6"/>
</dbReference>
<dbReference type="Proteomes" id="UP000240957">
    <property type="component" value="Unassembled WGS sequence"/>
</dbReference>
<feature type="domain" description="Bacterial Ig" evidence="1">
    <location>
        <begin position="1181"/>
        <end position="1268"/>
    </location>
</feature>
<feature type="domain" description="Bacterial Ig" evidence="1">
    <location>
        <begin position="1617"/>
        <end position="1695"/>
    </location>
</feature>
<feature type="domain" description="Bacterial Ig" evidence="1">
    <location>
        <begin position="1450"/>
        <end position="1519"/>
    </location>
</feature>
<feature type="domain" description="Bacterial Ig" evidence="1">
    <location>
        <begin position="828"/>
        <end position="911"/>
    </location>
</feature>
<feature type="domain" description="Bacterial Ig" evidence="1">
    <location>
        <begin position="1701"/>
        <end position="1789"/>
    </location>
</feature>
<dbReference type="InterPro" id="IPR019960">
    <property type="entry name" value="T1SS_VCA0849"/>
</dbReference>
<organism evidence="2 3">
    <name type="scientific">Acinetobacter sichuanensis</name>
    <dbReference type="NCBI Taxonomy" id="2136183"/>
    <lineage>
        <taxon>Bacteria</taxon>
        <taxon>Pseudomonadati</taxon>
        <taxon>Pseudomonadota</taxon>
        <taxon>Gammaproteobacteria</taxon>
        <taxon>Moraxellales</taxon>
        <taxon>Moraxellaceae</taxon>
        <taxon>Acinetobacter</taxon>
    </lineage>
</organism>
<feature type="domain" description="Bacterial Ig" evidence="1">
    <location>
        <begin position="316"/>
        <end position="396"/>
    </location>
</feature>
<dbReference type="SUPFAM" id="SSF75011">
    <property type="entry name" value="3-carboxy-cis,cis-mucoante lactonizing enzyme"/>
    <property type="match status" value="1"/>
</dbReference>